<evidence type="ECO:0000313" key="8">
    <source>
        <dbReference type="EMBL" id="KAJ3255987.1"/>
    </source>
</evidence>
<evidence type="ECO:0000259" key="7">
    <source>
        <dbReference type="PROSITE" id="PS51037"/>
    </source>
</evidence>
<comment type="caution">
    <text evidence="8">The sequence shown here is derived from an EMBL/GenBank/DDBJ whole genome shotgun (WGS) entry which is preliminary data.</text>
</comment>
<accession>A0AAD5UEH9</accession>
<dbReference type="GO" id="GO:0000785">
    <property type="term" value="C:chromatin"/>
    <property type="evidence" value="ECO:0007669"/>
    <property type="project" value="UniProtKB-ARBA"/>
</dbReference>
<keyword evidence="2" id="KW-0805">Transcription regulation</keyword>
<dbReference type="EMBL" id="JADGKB010000057">
    <property type="protein sequence ID" value="KAJ3255987.1"/>
    <property type="molecule type" value="Genomic_DNA"/>
</dbReference>
<dbReference type="PANTHER" id="PTHR47573">
    <property type="entry name" value="PROTEIN AF-9 HOMOLOG"/>
    <property type="match status" value="1"/>
</dbReference>
<dbReference type="Pfam" id="PF03366">
    <property type="entry name" value="YEATS"/>
    <property type="match status" value="1"/>
</dbReference>
<keyword evidence="3" id="KW-0804">Transcription</keyword>
<dbReference type="Proteomes" id="UP001210925">
    <property type="component" value="Unassembled WGS sequence"/>
</dbReference>
<feature type="coiled-coil region" evidence="6">
    <location>
        <begin position="170"/>
        <end position="197"/>
    </location>
</feature>
<dbReference type="PROSITE" id="PS51037">
    <property type="entry name" value="YEATS"/>
    <property type="match status" value="1"/>
</dbReference>
<proteinExistence type="predicted"/>
<dbReference type="GO" id="GO:0005634">
    <property type="term" value="C:nucleus"/>
    <property type="evidence" value="ECO:0007669"/>
    <property type="project" value="UniProtKB-SubCell"/>
</dbReference>
<evidence type="ECO:0000256" key="6">
    <source>
        <dbReference type="SAM" id="Coils"/>
    </source>
</evidence>
<organism evidence="8 9">
    <name type="scientific">Boothiomyces macroporosus</name>
    <dbReference type="NCBI Taxonomy" id="261099"/>
    <lineage>
        <taxon>Eukaryota</taxon>
        <taxon>Fungi</taxon>
        <taxon>Fungi incertae sedis</taxon>
        <taxon>Chytridiomycota</taxon>
        <taxon>Chytridiomycota incertae sedis</taxon>
        <taxon>Chytridiomycetes</taxon>
        <taxon>Rhizophydiales</taxon>
        <taxon>Terramycetaceae</taxon>
        <taxon>Boothiomyces</taxon>
    </lineage>
</organism>
<keyword evidence="4 5" id="KW-0539">Nucleus</keyword>
<dbReference type="InterPro" id="IPR038704">
    <property type="entry name" value="YEAST_sf"/>
</dbReference>
<dbReference type="AlphaFoldDB" id="A0AAD5UEH9"/>
<feature type="domain" description="YEATS" evidence="7">
    <location>
        <begin position="1"/>
        <end position="140"/>
    </location>
</feature>
<evidence type="ECO:0000256" key="4">
    <source>
        <dbReference type="ARBA" id="ARBA00023242"/>
    </source>
</evidence>
<dbReference type="InterPro" id="IPR005033">
    <property type="entry name" value="YEATS"/>
</dbReference>
<comment type="subcellular location">
    <subcellularLocation>
        <location evidence="5">Nucleus</location>
    </subcellularLocation>
</comment>
<dbReference type="Gene3D" id="2.60.40.1970">
    <property type="entry name" value="YEATS domain"/>
    <property type="match status" value="1"/>
</dbReference>
<sequence length="208" mass="23744">MQSRPIVYGSFASLVTKNDTVSDPNHTHKWKVYLKGADGEDISYFIEKVVFKLHESFAVPIREIKSPPFQVSETGWGEFNIAITMHFVDPNEPPITVNHMLQLYHKDDNPLQKKYVVSEHFDELVFTSPNNDLYDALVSNPLDSLDRPHPSSTFTDELEVEEIEQLTAINEKVLAEIEIKRVQLAQLEEELRIINENKAAASTPIPIE</sequence>
<evidence type="ECO:0000256" key="2">
    <source>
        <dbReference type="ARBA" id="ARBA00023015"/>
    </source>
</evidence>
<evidence type="ECO:0000256" key="1">
    <source>
        <dbReference type="ARBA" id="ARBA00022408"/>
    </source>
</evidence>
<dbReference type="GO" id="GO:0006355">
    <property type="term" value="P:regulation of DNA-templated transcription"/>
    <property type="evidence" value="ECO:0007669"/>
    <property type="project" value="InterPro"/>
</dbReference>
<dbReference type="PANTHER" id="PTHR47573:SF1">
    <property type="entry name" value="PROTEIN AF-9 HOMOLOG"/>
    <property type="match status" value="1"/>
</dbReference>
<evidence type="ECO:0000256" key="3">
    <source>
        <dbReference type="ARBA" id="ARBA00023163"/>
    </source>
</evidence>
<protein>
    <recommendedName>
        <fullName evidence="1">Protein AF-9 homolog</fullName>
    </recommendedName>
</protein>
<keyword evidence="6" id="KW-0175">Coiled coil</keyword>
<name>A0AAD5UEH9_9FUNG</name>
<gene>
    <name evidence="8" type="primary">YEATS4</name>
    <name evidence="8" type="ORF">HK103_005794</name>
</gene>
<evidence type="ECO:0000256" key="5">
    <source>
        <dbReference type="PROSITE-ProRule" id="PRU00376"/>
    </source>
</evidence>
<reference evidence="8" key="1">
    <citation type="submission" date="2020-05" db="EMBL/GenBank/DDBJ databases">
        <title>Phylogenomic resolution of chytrid fungi.</title>
        <authorList>
            <person name="Stajich J.E."/>
            <person name="Amses K."/>
            <person name="Simmons R."/>
            <person name="Seto K."/>
            <person name="Myers J."/>
            <person name="Bonds A."/>
            <person name="Quandt C.A."/>
            <person name="Barry K."/>
            <person name="Liu P."/>
            <person name="Grigoriev I."/>
            <person name="Longcore J.E."/>
            <person name="James T.Y."/>
        </authorList>
    </citation>
    <scope>NUCLEOTIDE SEQUENCE</scope>
    <source>
        <strain evidence="8">PLAUS21</strain>
    </source>
</reference>
<dbReference type="InterPro" id="IPR055129">
    <property type="entry name" value="YEATS_dom"/>
</dbReference>
<keyword evidence="9" id="KW-1185">Reference proteome</keyword>
<evidence type="ECO:0000313" key="9">
    <source>
        <dbReference type="Proteomes" id="UP001210925"/>
    </source>
</evidence>